<feature type="signal peptide" evidence="6">
    <location>
        <begin position="1"/>
        <end position="27"/>
    </location>
</feature>
<proteinExistence type="inferred from homology"/>
<dbReference type="Pfam" id="PF05498">
    <property type="entry name" value="RALF"/>
    <property type="match status" value="1"/>
</dbReference>
<dbReference type="Proteomes" id="UP000655225">
    <property type="component" value="Unassembled WGS sequence"/>
</dbReference>
<sequence>MGIINMKAWFLCVVLMICLVLLNHVEGARLEKFLVIDPCKRPGGPHPGCIPEGGQSNSPPVPANPYRRGCSKFNRCRGGPAGTGDRELEDEIQTPSLAPYYKPGTSSSSLEFLRSATLPEILLTDGLLLCSSLFSCRAPCFLDIQFLQSKDEATRSEAVGMEFPLGEELEVQGGGQPLLPIGPSPVLPEASAETASADPADEQKIKWIKGELCIVDRVCIDTLAEEHDKGNKDDNGWKSQAYHTILKAMKEKLSKALHKDNIRSQLMEKTLPY</sequence>
<comment type="similarity">
    <text evidence="1">Belongs to the plant rapid alkalinization factor (RALF) family.</text>
</comment>
<evidence type="ECO:0000256" key="5">
    <source>
        <dbReference type="ARBA" id="ARBA00037228"/>
    </source>
</evidence>
<evidence type="ECO:0000256" key="2">
    <source>
        <dbReference type="ARBA" id="ARBA00022702"/>
    </source>
</evidence>
<accession>A0A834ZKR4</accession>
<evidence type="ECO:0000256" key="4">
    <source>
        <dbReference type="ARBA" id="ARBA00023157"/>
    </source>
</evidence>
<keyword evidence="8" id="KW-1185">Reference proteome</keyword>
<dbReference type="EMBL" id="JABCRI010000003">
    <property type="protein sequence ID" value="KAF8408881.1"/>
    <property type="molecule type" value="Genomic_DNA"/>
</dbReference>
<evidence type="ECO:0000313" key="8">
    <source>
        <dbReference type="Proteomes" id="UP000655225"/>
    </source>
</evidence>
<keyword evidence="3 6" id="KW-0732">Signal</keyword>
<dbReference type="PANTHER" id="PTHR34270">
    <property type="entry name" value="PROTEIN RALF-LIKE 15-RELATED"/>
    <property type="match status" value="1"/>
</dbReference>
<gene>
    <name evidence="7" type="ORF">HHK36_004950</name>
</gene>
<keyword evidence="2" id="KW-0372">Hormone</keyword>
<evidence type="ECO:0000256" key="3">
    <source>
        <dbReference type="ARBA" id="ARBA00022729"/>
    </source>
</evidence>
<organism evidence="7 8">
    <name type="scientific">Tetracentron sinense</name>
    <name type="common">Spur-leaf</name>
    <dbReference type="NCBI Taxonomy" id="13715"/>
    <lineage>
        <taxon>Eukaryota</taxon>
        <taxon>Viridiplantae</taxon>
        <taxon>Streptophyta</taxon>
        <taxon>Embryophyta</taxon>
        <taxon>Tracheophyta</taxon>
        <taxon>Spermatophyta</taxon>
        <taxon>Magnoliopsida</taxon>
        <taxon>Trochodendrales</taxon>
        <taxon>Trochodendraceae</taxon>
        <taxon>Tetracentron</taxon>
    </lineage>
</organism>
<dbReference type="InterPro" id="IPR008801">
    <property type="entry name" value="RALF"/>
</dbReference>
<evidence type="ECO:0000313" key="7">
    <source>
        <dbReference type="EMBL" id="KAF8408881.1"/>
    </source>
</evidence>
<evidence type="ECO:0000256" key="1">
    <source>
        <dbReference type="ARBA" id="ARBA00009178"/>
    </source>
</evidence>
<comment type="caution">
    <text evidence="7">The sequence shown here is derived from an EMBL/GenBank/DDBJ whole genome shotgun (WGS) entry which is preliminary data.</text>
</comment>
<keyword evidence="4" id="KW-1015">Disulfide bond</keyword>
<dbReference type="PANTHER" id="PTHR34270:SF5">
    <property type="entry name" value="PROTEIN RALF-LIKE 10-RELATED"/>
    <property type="match status" value="1"/>
</dbReference>
<evidence type="ECO:0000256" key="6">
    <source>
        <dbReference type="SAM" id="SignalP"/>
    </source>
</evidence>
<dbReference type="OrthoDB" id="1652205at2759"/>
<protein>
    <submittedName>
        <fullName evidence="7">Uncharacterized protein</fullName>
    </submittedName>
</protein>
<feature type="chain" id="PRO_5032377848" evidence="6">
    <location>
        <begin position="28"/>
        <end position="273"/>
    </location>
</feature>
<comment type="function">
    <text evidence="5">Cell signaling peptide that may regulate plant stress, growth, and development. Mediates a rapid alkalinization of extracellular space by mediating a transient increase in the cytoplasmic Ca(2+) concentration leading to a calcium-dependent signaling events through a cell surface receptor and a concomitant activation of some intracellular mitogen-activated protein kinases.</text>
</comment>
<dbReference type="GO" id="GO:0005179">
    <property type="term" value="F:hormone activity"/>
    <property type="evidence" value="ECO:0007669"/>
    <property type="project" value="UniProtKB-KW"/>
</dbReference>
<reference evidence="7 8" key="1">
    <citation type="submission" date="2020-04" db="EMBL/GenBank/DDBJ databases">
        <title>Plant Genome Project.</title>
        <authorList>
            <person name="Zhang R.-G."/>
        </authorList>
    </citation>
    <scope>NUCLEOTIDE SEQUENCE [LARGE SCALE GENOMIC DNA]</scope>
    <source>
        <strain evidence="7">YNK0</strain>
        <tissue evidence="7">Leaf</tissue>
    </source>
</reference>
<dbReference type="AlphaFoldDB" id="A0A834ZKR4"/>
<name>A0A834ZKR4_TETSI</name>